<evidence type="ECO:0000256" key="2">
    <source>
        <dbReference type="ARBA" id="ARBA00022670"/>
    </source>
</evidence>
<sequence length="1425" mass="155302">MRGDDSGPGPPPDLRPHGALSRGVLTSPTEFKKNGTDAPFPGLAGGGVEEETAPVPLKEERSPRGEIRIEAAPHFFTARTFTVDQDQPLRQHTKRKGTTVTVQPGPDVGSGAAYRRHIPLTTHVRINNSAGTPMSSLLDTGASLSVIDRNLLEVLGGEVRGTPMPIHGLGNTSSLGWCTVPFFVDAKDDRGRSVSLECKVDFHVVDAFAPGLCLGQDFISIHGVAIHCRRGTAELQQDGRTFTFQVHEHMPTPFAPEAELCTTRDVVVHARSHVWVPVDTGSLAPGLDYTAFPRLSVNEAETVRIAGPLAVINSTTSHLLLTNIGTTDVTLERRTPVADALVAQLGDVGVHSAHSFDLPAAAPAATVRTAAPHSSVPEPTVADPLDMVEEADGFGLVDPAVEAETVLVDGAFKVGVNPAGEPHPALVGVLRKHSGAFALDGRPGRVVGHQMPIDLIDERSLHPEAPRRASPEKQRAMDAAIDQLLEWDVIEPSTSPVSFPVLMVRQYNKWRFCVDYRQLNAHTIPDAYPLPTTDSIFNSLAGKRVYSSLDAIRGYHQLEVRERDRWKTAFTCHRGLYQYKTVPFGLRNAPAVFQRLMDSLLGELRWKVAVVYIDDVVVATRTMDEHVRALEILLGRAESVGLRFSPAKCTFGVSSLVLLGRKVSGAGVAVWSDRARAVLDLPRPVTLRQLYHTLGLFGYYRAFIPGYATLAAPLTSLTRGWRWERVGDRTRLMTDDGSPASAERIEIPWDSPQQQAFEVLKRAIASPPVLAHPDPERPYVLYVDACKDGFGAALHQVFDEAESVPPPSTAAAMVHTLSLPLLPLSVARERWRAWLHRDRFFGPVLRAVEAGDDSGEWVLEDGLLIRRVDGLVALPESGIPDLLREAHDRRGHFGFTKTFLAIRRHFWRPGLSTIVRAWVRHCPPCVATKLNRKTGRLDIEDDVSLPFDGISIDLLLGFPRSRSGNDAVLVVLCLFSRMTLLEPCASTITAEGVAAIISNRVLRYGWRPRRLVPDSEARLTGEVMTSLAASLGAELAPSVPHHHQANPVERTIQTVKHVLQALCVESKAHWDKRAVPAAELAMNSTPSVTTGLPPFDLVFLAHPDIVHAVFDSEDHAGVGSFPERLMAGEGRLSDAWEAIHAARRGQKRTYDASRAPIPAFEIGDSVFVRLVDRPVPGTMGSKLAPRKLGPFRVIEVLGDHRVRLDLPSDLRIGDTFSVSQLDAAPSGDDPYAAHRTSSSSVPAGAPNSPPSRPPSPPLLPPRARRAPVVLRGYETAPSALAMSAALYEELRGPYHRPRRLVLEERPMVLTEKPVAFLSRSTIPSEQKLVAAELELCCLAWAFGRFLHLLEGADVTVVTDHSPLGPMLTSMAGAKYGPVISKCRALLLPHLAHLRFVHRPGSSHVNADALSRLVRPETDVLLGGGM</sequence>
<dbReference type="InterPro" id="IPR050951">
    <property type="entry name" value="Retrovirus_Pol_polyprotein"/>
</dbReference>
<evidence type="ECO:0000256" key="11">
    <source>
        <dbReference type="ARBA" id="ARBA00022884"/>
    </source>
</evidence>
<dbReference type="Pfam" id="PF17919">
    <property type="entry name" value="RT_RNaseH_2"/>
    <property type="match status" value="1"/>
</dbReference>
<dbReference type="CDD" id="cd00303">
    <property type="entry name" value="retropepsin_like"/>
    <property type="match status" value="1"/>
</dbReference>
<evidence type="ECO:0000256" key="17">
    <source>
        <dbReference type="ARBA" id="ARBA00023268"/>
    </source>
</evidence>
<dbReference type="GO" id="GO:0006310">
    <property type="term" value="P:DNA recombination"/>
    <property type="evidence" value="ECO:0007669"/>
    <property type="project" value="UniProtKB-KW"/>
</dbReference>
<keyword evidence="14" id="KW-0239">DNA-directed DNA polymerase</keyword>
<dbReference type="InterPro" id="IPR041577">
    <property type="entry name" value="RT_RNaseH_2"/>
</dbReference>
<evidence type="ECO:0000256" key="18">
    <source>
        <dbReference type="SAM" id="MobiDB-lite"/>
    </source>
</evidence>
<dbReference type="SUPFAM" id="SSF56672">
    <property type="entry name" value="DNA/RNA polymerases"/>
    <property type="match status" value="2"/>
</dbReference>
<dbReference type="GO" id="GO:0006508">
    <property type="term" value="P:proteolysis"/>
    <property type="evidence" value="ECO:0007669"/>
    <property type="project" value="UniProtKB-KW"/>
</dbReference>
<evidence type="ECO:0000256" key="14">
    <source>
        <dbReference type="ARBA" id="ARBA00022932"/>
    </source>
</evidence>
<keyword evidence="7" id="KW-0064">Aspartyl protease</keyword>
<evidence type="ECO:0000256" key="7">
    <source>
        <dbReference type="ARBA" id="ARBA00022750"/>
    </source>
</evidence>
<evidence type="ECO:0000256" key="15">
    <source>
        <dbReference type="ARBA" id="ARBA00023125"/>
    </source>
</evidence>
<dbReference type="CDD" id="cd01647">
    <property type="entry name" value="RT_LTR"/>
    <property type="match status" value="1"/>
</dbReference>
<keyword evidence="6" id="KW-0479">Metal-binding</keyword>
<dbReference type="InterPro" id="IPR043502">
    <property type="entry name" value="DNA/RNA_pol_sf"/>
</dbReference>
<evidence type="ECO:0000256" key="12">
    <source>
        <dbReference type="ARBA" id="ARBA00022908"/>
    </source>
</evidence>
<keyword evidence="15" id="KW-0238">DNA-binding</keyword>
<dbReference type="Pfam" id="PF00078">
    <property type="entry name" value="RVT_1"/>
    <property type="match status" value="1"/>
</dbReference>
<dbReference type="GO" id="GO:0015074">
    <property type="term" value="P:DNA integration"/>
    <property type="evidence" value="ECO:0007669"/>
    <property type="project" value="UniProtKB-KW"/>
</dbReference>
<feature type="region of interest" description="Disordered" evidence="18">
    <location>
        <begin position="1221"/>
        <end position="1262"/>
    </location>
</feature>
<dbReference type="PANTHER" id="PTHR37984">
    <property type="entry name" value="PROTEIN CBG26694"/>
    <property type="match status" value="1"/>
</dbReference>
<reference evidence="19" key="1">
    <citation type="submission" date="2016-04" db="EMBL/GenBank/DDBJ databases">
        <authorList>
            <person name="Nguyen H.D."/>
            <person name="Samba Siva P."/>
            <person name="Cullis J."/>
            <person name="Levesque C.A."/>
            <person name="Hambleton S."/>
        </authorList>
    </citation>
    <scope>NUCLEOTIDE SEQUENCE</scope>
    <source>
        <strain evidence="19">DAOMC 236416</strain>
    </source>
</reference>
<keyword evidence="8" id="KW-0255">Endonuclease</keyword>
<keyword evidence="13" id="KW-0695">RNA-directed DNA polymerase</keyword>
<proteinExistence type="predicted"/>
<dbReference type="InterPro" id="IPR041373">
    <property type="entry name" value="RT_RNaseH"/>
</dbReference>
<dbReference type="Gene3D" id="2.40.70.10">
    <property type="entry name" value="Acid Proteases"/>
    <property type="match status" value="1"/>
</dbReference>
<dbReference type="PROSITE" id="PS50994">
    <property type="entry name" value="INTEGRASE"/>
    <property type="match status" value="1"/>
</dbReference>
<keyword evidence="12" id="KW-0229">DNA integration</keyword>
<dbReference type="InterPro" id="IPR012337">
    <property type="entry name" value="RNaseH-like_sf"/>
</dbReference>
<keyword evidence="3" id="KW-0808">Transferase</keyword>
<dbReference type="GO" id="GO:0004519">
    <property type="term" value="F:endonuclease activity"/>
    <property type="evidence" value="ECO:0007669"/>
    <property type="project" value="UniProtKB-KW"/>
</dbReference>
<evidence type="ECO:0000256" key="13">
    <source>
        <dbReference type="ARBA" id="ARBA00022918"/>
    </source>
</evidence>
<comment type="caution">
    <text evidence="19">The sequence shown here is derived from an EMBL/GenBank/DDBJ whole genome shotgun (WGS) entry which is preliminary data.</text>
</comment>
<dbReference type="InterPro" id="IPR001995">
    <property type="entry name" value="Peptidase_A2_cat"/>
</dbReference>
<evidence type="ECO:0000256" key="4">
    <source>
        <dbReference type="ARBA" id="ARBA00022695"/>
    </source>
</evidence>
<dbReference type="Proteomes" id="UP000077521">
    <property type="component" value="Unassembled WGS sequence"/>
</dbReference>
<evidence type="ECO:0000256" key="9">
    <source>
        <dbReference type="ARBA" id="ARBA00022801"/>
    </source>
</evidence>
<accession>A0A177TS93</accession>
<keyword evidence="5" id="KW-0540">Nuclease</keyword>
<evidence type="ECO:0000256" key="6">
    <source>
        <dbReference type="ARBA" id="ARBA00022723"/>
    </source>
</evidence>
<keyword evidence="2" id="KW-0645">Protease</keyword>
<dbReference type="EC" id="2.7.7.49" evidence="1"/>
<dbReference type="GO" id="GO:0003887">
    <property type="term" value="F:DNA-directed DNA polymerase activity"/>
    <property type="evidence" value="ECO:0007669"/>
    <property type="project" value="UniProtKB-KW"/>
</dbReference>
<name>A0A177TS93_9BASI</name>
<evidence type="ECO:0000256" key="3">
    <source>
        <dbReference type="ARBA" id="ARBA00022679"/>
    </source>
</evidence>
<evidence type="ECO:0000313" key="20">
    <source>
        <dbReference type="Proteomes" id="UP000077521"/>
    </source>
</evidence>
<feature type="region of interest" description="Disordered" evidence="18">
    <location>
        <begin position="89"/>
        <end position="112"/>
    </location>
</feature>
<keyword evidence="11" id="KW-0694">RNA-binding</keyword>
<gene>
    <name evidence="19" type="ORF">A4X13_0g7792</name>
</gene>
<dbReference type="GO" id="GO:0005634">
    <property type="term" value="C:nucleus"/>
    <property type="evidence" value="ECO:0007669"/>
    <property type="project" value="UniProtKB-ARBA"/>
</dbReference>
<reference evidence="19" key="2">
    <citation type="journal article" date="2019" name="IMA Fungus">
        <title>Genome sequencing and comparison of five Tilletia species to identify candidate genes for the detection of regulated species infecting wheat.</title>
        <authorList>
            <person name="Nguyen H.D.T."/>
            <person name="Sultana T."/>
            <person name="Kesanakurti P."/>
            <person name="Hambleton S."/>
        </authorList>
    </citation>
    <scope>NUCLEOTIDE SEQUENCE</scope>
    <source>
        <strain evidence="19">DAOMC 236416</strain>
    </source>
</reference>
<keyword evidence="20" id="KW-1185">Reference proteome</keyword>
<dbReference type="InterPro" id="IPR000477">
    <property type="entry name" value="RT_dom"/>
</dbReference>
<dbReference type="InterPro" id="IPR043128">
    <property type="entry name" value="Rev_trsase/Diguanyl_cyclase"/>
</dbReference>
<dbReference type="Pfam" id="PF24626">
    <property type="entry name" value="SH3_Tf2-1"/>
    <property type="match status" value="1"/>
</dbReference>
<feature type="region of interest" description="Disordered" evidence="18">
    <location>
        <begin position="1"/>
        <end position="62"/>
    </location>
</feature>
<organism evidence="19 20">
    <name type="scientific">Tilletia indica</name>
    <dbReference type="NCBI Taxonomy" id="43049"/>
    <lineage>
        <taxon>Eukaryota</taxon>
        <taxon>Fungi</taxon>
        <taxon>Dikarya</taxon>
        <taxon>Basidiomycota</taxon>
        <taxon>Ustilaginomycotina</taxon>
        <taxon>Exobasidiomycetes</taxon>
        <taxon>Tilletiales</taxon>
        <taxon>Tilletiaceae</taxon>
        <taxon>Tilletia</taxon>
    </lineage>
</organism>
<dbReference type="Gene3D" id="1.10.340.70">
    <property type="match status" value="1"/>
</dbReference>
<evidence type="ECO:0000256" key="5">
    <source>
        <dbReference type="ARBA" id="ARBA00022722"/>
    </source>
</evidence>
<dbReference type="GO" id="GO:0003964">
    <property type="term" value="F:RNA-directed DNA polymerase activity"/>
    <property type="evidence" value="ECO:0007669"/>
    <property type="project" value="UniProtKB-KW"/>
</dbReference>
<dbReference type="InterPro" id="IPR041588">
    <property type="entry name" value="Integrase_H2C2"/>
</dbReference>
<evidence type="ECO:0000256" key="8">
    <source>
        <dbReference type="ARBA" id="ARBA00022759"/>
    </source>
</evidence>
<dbReference type="InterPro" id="IPR056924">
    <property type="entry name" value="SH3_Tf2-1"/>
</dbReference>
<dbReference type="SUPFAM" id="SSF53098">
    <property type="entry name" value="Ribonuclease H-like"/>
    <property type="match status" value="1"/>
</dbReference>
<dbReference type="PROSITE" id="PS50175">
    <property type="entry name" value="ASP_PROT_RETROV"/>
    <property type="match status" value="1"/>
</dbReference>
<evidence type="ECO:0000313" key="19">
    <source>
        <dbReference type="EMBL" id="KAE8240468.1"/>
    </source>
</evidence>
<dbReference type="Gene3D" id="3.30.70.270">
    <property type="match status" value="2"/>
</dbReference>
<dbReference type="PROSITE" id="PS50878">
    <property type="entry name" value="RT_POL"/>
    <property type="match status" value="1"/>
</dbReference>
<dbReference type="GO" id="GO:0003723">
    <property type="term" value="F:RNA binding"/>
    <property type="evidence" value="ECO:0007669"/>
    <property type="project" value="UniProtKB-KW"/>
</dbReference>
<dbReference type="InterPro" id="IPR021109">
    <property type="entry name" value="Peptidase_aspartic_dom_sf"/>
</dbReference>
<protein>
    <recommendedName>
        <fullName evidence="1">RNA-directed DNA polymerase</fullName>
        <ecNumber evidence="1">2.7.7.49</ecNumber>
    </recommendedName>
</protein>
<dbReference type="Gene3D" id="3.10.10.10">
    <property type="entry name" value="HIV Type 1 Reverse Transcriptase, subunit A, domain 1"/>
    <property type="match status" value="1"/>
</dbReference>
<keyword evidence="17" id="KW-0511">Multifunctional enzyme</keyword>
<feature type="compositionally biased region" description="Pro residues" evidence="18">
    <location>
        <begin position="1247"/>
        <end position="1260"/>
    </location>
</feature>
<evidence type="ECO:0000256" key="10">
    <source>
        <dbReference type="ARBA" id="ARBA00022842"/>
    </source>
</evidence>
<keyword evidence="9" id="KW-0378">Hydrolase</keyword>
<dbReference type="SUPFAM" id="SSF50630">
    <property type="entry name" value="Acid proteases"/>
    <property type="match status" value="1"/>
</dbReference>
<dbReference type="EMBL" id="LWDF02001080">
    <property type="protein sequence ID" value="KAE8240468.1"/>
    <property type="molecule type" value="Genomic_DNA"/>
</dbReference>
<evidence type="ECO:0000256" key="16">
    <source>
        <dbReference type="ARBA" id="ARBA00023172"/>
    </source>
</evidence>
<evidence type="ECO:0000256" key="1">
    <source>
        <dbReference type="ARBA" id="ARBA00012493"/>
    </source>
</evidence>
<dbReference type="InterPro" id="IPR001584">
    <property type="entry name" value="Integrase_cat-core"/>
</dbReference>
<dbReference type="InterPro" id="IPR036397">
    <property type="entry name" value="RNaseH_sf"/>
</dbReference>
<keyword evidence="10" id="KW-0460">Magnesium</keyword>
<dbReference type="Gene3D" id="3.30.420.10">
    <property type="entry name" value="Ribonuclease H-like superfamily/Ribonuclease H"/>
    <property type="match status" value="1"/>
</dbReference>
<dbReference type="Pfam" id="PF17921">
    <property type="entry name" value="Integrase_H2C2"/>
    <property type="match status" value="1"/>
</dbReference>
<dbReference type="Pfam" id="PF17917">
    <property type="entry name" value="RT_RNaseH"/>
    <property type="match status" value="1"/>
</dbReference>
<dbReference type="GO" id="GO:0046872">
    <property type="term" value="F:metal ion binding"/>
    <property type="evidence" value="ECO:0007669"/>
    <property type="project" value="UniProtKB-KW"/>
</dbReference>
<dbReference type="GO" id="GO:0004190">
    <property type="term" value="F:aspartic-type endopeptidase activity"/>
    <property type="evidence" value="ECO:0007669"/>
    <property type="project" value="UniProtKB-KW"/>
</dbReference>
<dbReference type="PANTHER" id="PTHR37984:SF5">
    <property type="entry name" value="PROTEIN NYNRIN-LIKE"/>
    <property type="match status" value="1"/>
</dbReference>
<dbReference type="GO" id="GO:0003677">
    <property type="term" value="F:DNA binding"/>
    <property type="evidence" value="ECO:0007669"/>
    <property type="project" value="UniProtKB-KW"/>
</dbReference>
<keyword evidence="16" id="KW-0233">DNA recombination</keyword>
<keyword evidence="4" id="KW-0548">Nucleotidyltransferase</keyword>